<protein>
    <submittedName>
        <fullName evidence="3">Uncharacterized protein</fullName>
    </submittedName>
</protein>
<comment type="caution">
    <text evidence="3">The sequence shown here is derived from an EMBL/GenBank/DDBJ whole genome shotgun (WGS) entry which is preliminary data.</text>
</comment>
<feature type="compositionally biased region" description="Basic residues" evidence="1">
    <location>
        <begin position="85"/>
        <end position="96"/>
    </location>
</feature>
<accession>A0A7C9P2D6</accession>
<feature type="signal peptide" evidence="2">
    <location>
        <begin position="1"/>
        <end position="44"/>
    </location>
</feature>
<proteinExistence type="predicted"/>
<evidence type="ECO:0000313" key="3">
    <source>
        <dbReference type="EMBL" id="NAS26177.1"/>
    </source>
</evidence>
<keyword evidence="4" id="KW-1185">Reference proteome</keyword>
<gene>
    <name evidence="3" type="ORF">GT755_31460</name>
</gene>
<name>A0A7C9P2D6_9ACTN</name>
<dbReference type="Proteomes" id="UP000479526">
    <property type="component" value="Unassembled WGS sequence"/>
</dbReference>
<evidence type="ECO:0000313" key="4">
    <source>
        <dbReference type="Proteomes" id="UP000479526"/>
    </source>
</evidence>
<sequence length="220" mass="23382">MGFPAEVHTLRTIHGMAQAFTRNGCTAVGVSLFGFLAAAAPAHADTPRPKPTWTDITDGDALSLKTAALARKNAAVSKKGDTIAKKSRAAHPRPVRPKAEPSLDSAAVEVTSLAEPLVFTVTTRKGVPYLHDPREVPGWHNLRRVSGSRGGRVTHISVAQDSRLNYLPDPTTTTALRVTVQTRDGIFFTVCRLGNLANLNVPLPTAGALPCTPWATLPAV</sequence>
<feature type="region of interest" description="Disordered" evidence="1">
    <location>
        <begin position="73"/>
        <end position="103"/>
    </location>
</feature>
<reference evidence="3 4" key="1">
    <citation type="submission" date="2020-01" db="EMBL/GenBank/DDBJ databases">
        <title>Herbidospora sp. NEAU-GS84 nov., a novel actinomycete isolated from soil.</title>
        <authorList>
            <person name="Han L."/>
        </authorList>
    </citation>
    <scope>NUCLEOTIDE SEQUENCE [LARGE SCALE GENOMIC DNA]</scope>
    <source>
        <strain evidence="3 4">NEAU-GS84</strain>
    </source>
</reference>
<evidence type="ECO:0000256" key="1">
    <source>
        <dbReference type="SAM" id="MobiDB-lite"/>
    </source>
</evidence>
<feature type="chain" id="PRO_5028912490" evidence="2">
    <location>
        <begin position="45"/>
        <end position="220"/>
    </location>
</feature>
<dbReference type="RefSeq" id="WP_161483195.1">
    <property type="nucleotide sequence ID" value="NZ_WXEW01000010.1"/>
</dbReference>
<keyword evidence="2" id="KW-0732">Signal</keyword>
<dbReference type="EMBL" id="WXEW01000010">
    <property type="protein sequence ID" value="NAS26177.1"/>
    <property type="molecule type" value="Genomic_DNA"/>
</dbReference>
<evidence type="ECO:0000256" key="2">
    <source>
        <dbReference type="SAM" id="SignalP"/>
    </source>
</evidence>
<organism evidence="3 4">
    <name type="scientific">Herbidospora solisilvae</name>
    <dbReference type="NCBI Taxonomy" id="2696284"/>
    <lineage>
        <taxon>Bacteria</taxon>
        <taxon>Bacillati</taxon>
        <taxon>Actinomycetota</taxon>
        <taxon>Actinomycetes</taxon>
        <taxon>Streptosporangiales</taxon>
        <taxon>Streptosporangiaceae</taxon>
        <taxon>Herbidospora</taxon>
    </lineage>
</organism>
<dbReference type="AlphaFoldDB" id="A0A7C9P2D6"/>